<comment type="caution">
    <text evidence="2">The sequence shown here is derived from an EMBL/GenBank/DDBJ whole genome shotgun (WGS) entry which is preliminary data.</text>
</comment>
<feature type="compositionally biased region" description="Basic and acidic residues" evidence="1">
    <location>
        <begin position="24"/>
        <end position="51"/>
    </location>
</feature>
<name>A0A8S9GP16_BRACR</name>
<protein>
    <submittedName>
        <fullName evidence="2">Uncharacterized protein</fullName>
    </submittedName>
</protein>
<feature type="compositionally biased region" description="Basic and acidic residues" evidence="1">
    <location>
        <begin position="58"/>
        <end position="84"/>
    </location>
</feature>
<evidence type="ECO:0000313" key="2">
    <source>
        <dbReference type="EMBL" id="KAF2548211.1"/>
    </source>
</evidence>
<feature type="compositionally biased region" description="Polar residues" evidence="1">
    <location>
        <begin position="104"/>
        <end position="115"/>
    </location>
</feature>
<reference evidence="2" key="1">
    <citation type="submission" date="2019-12" db="EMBL/GenBank/DDBJ databases">
        <title>Genome sequencing and annotation of Brassica cretica.</title>
        <authorList>
            <person name="Studholme D.J."/>
            <person name="Sarris P.F."/>
        </authorList>
    </citation>
    <scope>NUCLEOTIDE SEQUENCE</scope>
    <source>
        <strain evidence="3">PFS-001/15</strain>
        <strain evidence="2">PFS-102/07</strain>
        <tissue evidence="2">Leaf</tissue>
    </source>
</reference>
<accession>A0A8S9GP16</accession>
<gene>
    <name evidence="3" type="ORF">F2Q68_00018191</name>
    <name evidence="2" type="ORF">F2Q70_00023862</name>
</gene>
<evidence type="ECO:0000313" key="3">
    <source>
        <dbReference type="EMBL" id="KAF2557141.1"/>
    </source>
</evidence>
<dbReference type="Proteomes" id="UP000712281">
    <property type="component" value="Unassembled WGS sequence"/>
</dbReference>
<proteinExistence type="predicted"/>
<dbReference type="EMBL" id="QGKW02001940">
    <property type="protein sequence ID" value="KAF2557141.1"/>
    <property type="molecule type" value="Genomic_DNA"/>
</dbReference>
<feature type="region of interest" description="Disordered" evidence="1">
    <location>
        <begin position="1"/>
        <end position="125"/>
    </location>
</feature>
<organism evidence="2">
    <name type="scientific">Brassica cretica</name>
    <name type="common">Mustard</name>
    <dbReference type="NCBI Taxonomy" id="69181"/>
    <lineage>
        <taxon>Eukaryota</taxon>
        <taxon>Viridiplantae</taxon>
        <taxon>Streptophyta</taxon>
        <taxon>Embryophyta</taxon>
        <taxon>Tracheophyta</taxon>
        <taxon>Spermatophyta</taxon>
        <taxon>Magnoliopsida</taxon>
        <taxon>eudicotyledons</taxon>
        <taxon>Gunneridae</taxon>
        <taxon>Pentapetalae</taxon>
        <taxon>rosids</taxon>
        <taxon>malvids</taxon>
        <taxon>Brassicales</taxon>
        <taxon>Brassicaceae</taxon>
        <taxon>Brassiceae</taxon>
        <taxon>Brassica</taxon>
    </lineage>
</organism>
<evidence type="ECO:0000256" key="1">
    <source>
        <dbReference type="SAM" id="MobiDB-lite"/>
    </source>
</evidence>
<dbReference type="EMBL" id="QGKY02001925">
    <property type="protein sequence ID" value="KAF2548211.1"/>
    <property type="molecule type" value="Genomic_DNA"/>
</dbReference>
<sequence>MNEQPSLMIEISLKMERPKRREKKASEDQIESRWNRGEQRRQSDGTRRTPGEESFGGSDRESMEQGRAEATIRRNQENPGDKPAKKMKRNHPFPETKAGEDSVEGTTASHSQNPEPSGIKTGRIR</sequence>
<dbReference type="AlphaFoldDB" id="A0A8S9GP16"/>